<evidence type="ECO:0000313" key="1">
    <source>
        <dbReference type="EMBL" id="MFD1640972.1"/>
    </source>
</evidence>
<proteinExistence type="predicted"/>
<sequence length="41" mass="3834">MQCLLISGPTQAAYGSIVALAVLSGCTAVPGGSVANGIGDA</sequence>
<keyword evidence="2" id="KW-1185">Reference proteome</keyword>
<protein>
    <submittedName>
        <fullName evidence="1">Uncharacterized protein</fullName>
    </submittedName>
</protein>
<name>A0ABD6D4G5_9EURY</name>
<reference evidence="1 2" key="1">
    <citation type="journal article" date="2019" name="Int. J. Syst. Evol. Microbiol.">
        <title>The Global Catalogue of Microorganisms (GCM) 10K type strain sequencing project: providing services to taxonomists for standard genome sequencing and annotation.</title>
        <authorList>
            <consortium name="The Broad Institute Genomics Platform"/>
            <consortium name="The Broad Institute Genome Sequencing Center for Infectious Disease"/>
            <person name="Wu L."/>
            <person name="Ma J."/>
        </authorList>
    </citation>
    <scope>NUCLEOTIDE SEQUENCE [LARGE SCALE GENOMIC DNA]</scope>
    <source>
        <strain evidence="1 2">CGMCC 1.10593</strain>
    </source>
</reference>
<gene>
    <name evidence="1" type="ORF">ACFSBW_03660</name>
</gene>
<dbReference type="RefSeq" id="WP_256394661.1">
    <property type="nucleotide sequence ID" value="NZ_JANHDJ010000001.1"/>
</dbReference>
<organism evidence="1 2">
    <name type="scientific">Halohasta litorea</name>
    <dbReference type="NCBI Taxonomy" id="869891"/>
    <lineage>
        <taxon>Archaea</taxon>
        <taxon>Methanobacteriati</taxon>
        <taxon>Methanobacteriota</taxon>
        <taxon>Stenosarchaea group</taxon>
        <taxon>Halobacteria</taxon>
        <taxon>Halobacteriales</taxon>
        <taxon>Haloferacaceae</taxon>
        <taxon>Halohasta</taxon>
    </lineage>
</organism>
<dbReference type="Proteomes" id="UP001597052">
    <property type="component" value="Unassembled WGS sequence"/>
</dbReference>
<dbReference type="AlphaFoldDB" id="A0ABD6D4G5"/>
<comment type="caution">
    <text evidence="1">The sequence shown here is derived from an EMBL/GenBank/DDBJ whole genome shotgun (WGS) entry which is preliminary data.</text>
</comment>
<dbReference type="EMBL" id="JBHUDM010000001">
    <property type="protein sequence ID" value="MFD1640972.1"/>
    <property type="molecule type" value="Genomic_DNA"/>
</dbReference>
<accession>A0ABD6D4G5</accession>
<evidence type="ECO:0000313" key="2">
    <source>
        <dbReference type="Proteomes" id="UP001597052"/>
    </source>
</evidence>